<organism evidence="6">
    <name type="scientific">Karlodinium veneficum</name>
    <name type="common">Dinoflagellate</name>
    <name type="synonym">Karlodinium micrum</name>
    <dbReference type="NCBI Taxonomy" id="407301"/>
    <lineage>
        <taxon>Eukaryota</taxon>
        <taxon>Sar</taxon>
        <taxon>Alveolata</taxon>
        <taxon>Dinophyceae</taxon>
        <taxon>Gymnodiniales</taxon>
        <taxon>Kareniaceae</taxon>
        <taxon>Karlodinium</taxon>
    </lineage>
</organism>
<dbReference type="GO" id="GO:1990904">
    <property type="term" value="C:ribonucleoprotein complex"/>
    <property type="evidence" value="ECO:0007669"/>
    <property type="project" value="UniProtKB-KW"/>
</dbReference>
<proteinExistence type="inferred from homology"/>
<dbReference type="AlphaFoldDB" id="G1E789"/>
<dbReference type="InterPro" id="IPR000702">
    <property type="entry name" value="Ribosomal_uL6-like"/>
</dbReference>
<evidence type="ECO:0000256" key="1">
    <source>
        <dbReference type="ARBA" id="ARBA00009356"/>
    </source>
</evidence>
<keyword evidence="6" id="KW-0934">Plastid</keyword>
<name>G1E789_KARVE</name>
<dbReference type="GO" id="GO:0019843">
    <property type="term" value="F:rRNA binding"/>
    <property type="evidence" value="ECO:0007669"/>
    <property type="project" value="InterPro"/>
</dbReference>
<gene>
    <name evidence="6" type="primary">rpl6</name>
</gene>
<dbReference type="InterPro" id="IPR019906">
    <property type="entry name" value="Ribosomal_uL6_bac-type"/>
</dbReference>
<dbReference type="InterPro" id="IPR020040">
    <property type="entry name" value="Ribosomal_uL6_a/b-dom"/>
</dbReference>
<keyword evidence="2 4" id="KW-0689">Ribosomal protein</keyword>
<sequence length="394" mass="45290">MSYRFGKQGIYIPTKVFVKITGQTIITAGPKGTLIRTFSDSIKIARFFLKRVDLIKLKDINTVKTADLHDCFTNFTFYDFYKTSPKPYNGCLHERHYNLGKISEPRMFNTCISYFWPVEWIYDSNPWEIYYNVSEPMASCAAKDYWYNEYVSSQFDLQVNNNPQEYEFYNQFGIIQTDTADPVMGVKMLFIQTGKVDMLSSDEEPHVRTFTDKEQFIHLEYSSLTPYPETNLQGARYVKSALWGYKLTAQAVVIRTKEVSQFAYRFRDKISRKDKPLCSIYGTELGHLNNMVTGVFIGFKKILIITGVGYRAQLEDNILILNLGFSHSIKIDIPNEISIVLENSTCFIIFGIQKESVGAFASKIRAVSPPEPYKGKGISYETEIIKRKVGKTGK</sequence>
<dbReference type="PANTHER" id="PTHR11655:SF14">
    <property type="entry name" value="LARGE RIBOSOMAL SUBUNIT PROTEIN UL6M"/>
    <property type="match status" value="1"/>
</dbReference>
<dbReference type="PANTHER" id="PTHR11655">
    <property type="entry name" value="60S/50S RIBOSOMAL PROTEIN L6/L9"/>
    <property type="match status" value="1"/>
</dbReference>
<reference evidence="6" key="1">
    <citation type="journal article" date="2011" name="PLoS ONE">
        <title>Genome evolution of a tertiary dinoflagellate plastid.</title>
        <authorList>
            <person name="Gabrielsen T.M."/>
            <person name="Minge M.A."/>
            <person name="Espelund M."/>
            <person name="Tooming-Klunderud A."/>
            <person name="Patil V."/>
            <person name="Nederbragt A.J."/>
            <person name="Otis C."/>
            <person name="Turmel M."/>
            <person name="Shalchian-Tabrizi K."/>
            <person name="Lemieux C."/>
            <person name="Jakobsen K.S."/>
        </authorList>
    </citation>
    <scope>NUCLEOTIDE SEQUENCE</scope>
</reference>
<dbReference type="PRINTS" id="PR00059">
    <property type="entry name" value="RIBOSOMALL6"/>
</dbReference>
<comment type="similarity">
    <text evidence="1 4">Belongs to the universal ribosomal protein uL6 family.</text>
</comment>
<dbReference type="SUPFAM" id="SSF56053">
    <property type="entry name" value="Ribosomal protein L6"/>
    <property type="match status" value="2"/>
</dbReference>
<dbReference type="InterPro" id="IPR002358">
    <property type="entry name" value="Ribosomal_uL6_CS"/>
</dbReference>
<accession>G1E789</accession>
<feature type="domain" description="Large ribosomal subunit protein uL6 alpha-beta" evidence="5">
    <location>
        <begin position="307"/>
        <end position="380"/>
    </location>
</feature>
<dbReference type="PROSITE" id="PS00525">
    <property type="entry name" value="RIBOSOMAL_L6_1"/>
    <property type="match status" value="1"/>
</dbReference>
<keyword evidence="6" id="KW-0150">Chloroplast</keyword>
<dbReference type="Gene3D" id="3.90.930.12">
    <property type="entry name" value="Ribosomal protein L6, alpha-beta domain"/>
    <property type="match status" value="2"/>
</dbReference>
<protein>
    <submittedName>
        <fullName evidence="6">Ribosomal protein L6</fullName>
    </submittedName>
</protein>
<dbReference type="GO" id="GO:0003735">
    <property type="term" value="F:structural constituent of ribosome"/>
    <property type="evidence" value="ECO:0007669"/>
    <property type="project" value="InterPro"/>
</dbReference>
<dbReference type="GO" id="GO:0002181">
    <property type="term" value="P:cytoplasmic translation"/>
    <property type="evidence" value="ECO:0007669"/>
    <property type="project" value="TreeGrafter"/>
</dbReference>
<evidence type="ECO:0000259" key="5">
    <source>
        <dbReference type="Pfam" id="PF00347"/>
    </source>
</evidence>
<dbReference type="EMBL" id="JN039300">
    <property type="protein sequence ID" value="AEJ72978.1"/>
    <property type="molecule type" value="Genomic_DNA"/>
</dbReference>
<keyword evidence="3 4" id="KW-0687">Ribonucleoprotein</keyword>
<evidence type="ECO:0000256" key="2">
    <source>
        <dbReference type="ARBA" id="ARBA00022980"/>
    </source>
</evidence>
<evidence type="ECO:0000256" key="4">
    <source>
        <dbReference type="RuleBase" id="RU003869"/>
    </source>
</evidence>
<evidence type="ECO:0000313" key="6">
    <source>
        <dbReference type="EMBL" id="AEJ72978.1"/>
    </source>
</evidence>
<geneLocation type="chloroplast" evidence="6"/>
<dbReference type="InterPro" id="IPR036789">
    <property type="entry name" value="Ribosomal_uL6-like_a/b-dom_sf"/>
</dbReference>
<dbReference type="Pfam" id="PF00347">
    <property type="entry name" value="Ribosomal_L6"/>
    <property type="match status" value="1"/>
</dbReference>
<evidence type="ECO:0000256" key="3">
    <source>
        <dbReference type="ARBA" id="ARBA00023274"/>
    </source>
</evidence>
<dbReference type="GO" id="GO:0005840">
    <property type="term" value="C:ribosome"/>
    <property type="evidence" value="ECO:0007669"/>
    <property type="project" value="UniProtKB-KW"/>
</dbReference>